<dbReference type="Proteomes" id="UP001642484">
    <property type="component" value="Unassembled WGS sequence"/>
</dbReference>
<keyword evidence="2" id="KW-1185">Reference proteome</keyword>
<sequence>MSAIGDMFNLPCSITSKQDPEVVSMEAIQLSTQGAERQRKDVMKLAARFEQMMRDRRHDESTKDLNDEELLSMLIQRYNSYKANSALRKWQLNADAQAAIFGVIRGMCPEARALVRAHLDFNKYTESAYNESILRSKRHQLHEAPKGCPPAWIDKLTVTKEAQILHFRRYNIWWAANSKRMKPSMRTRLRWSEEVWGRSVEMACLTVWAVNEAAKNPRDLWFGGVKLCFVCFVLPVSCSHHPPYKTR</sequence>
<accession>A0ABP0I056</accession>
<evidence type="ECO:0000313" key="1">
    <source>
        <dbReference type="EMBL" id="CAK8995950.1"/>
    </source>
</evidence>
<organism evidence="1 2">
    <name type="scientific">Durusdinium trenchii</name>
    <dbReference type="NCBI Taxonomy" id="1381693"/>
    <lineage>
        <taxon>Eukaryota</taxon>
        <taxon>Sar</taxon>
        <taxon>Alveolata</taxon>
        <taxon>Dinophyceae</taxon>
        <taxon>Suessiales</taxon>
        <taxon>Symbiodiniaceae</taxon>
        <taxon>Durusdinium</taxon>
    </lineage>
</organism>
<gene>
    <name evidence="1" type="ORF">CCMP2556_LOCUS4249</name>
</gene>
<comment type="caution">
    <text evidence="1">The sequence shown here is derived from an EMBL/GenBank/DDBJ whole genome shotgun (WGS) entry which is preliminary data.</text>
</comment>
<evidence type="ECO:0000313" key="2">
    <source>
        <dbReference type="Proteomes" id="UP001642484"/>
    </source>
</evidence>
<protein>
    <submittedName>
        <fullName evidence="1">Uncharacterized protein</fullName>
    </submittedName>
</protein>
<proteinExistence type="predicted"/>
<name>A0ABP0I056_9DINO</name>
<reference evidence="1 2" key="1">
    <citation type="submission" date="2024-02" db="EMBL/GenBank/DDBJ databases">
        <authorList>
            <person name="Chen Y."/>
            <person name="Shah S."/>
            <person name="Dougan E. K."/>
            <person name="Thang M."/>
            <person name="Chan C."/>
        </authorList>
    </citation>
    <scope>NUCLEOTIDE SEQUENCE [LARGE SCALE GENOMIC DNA]</scope>
</reference>
<dbReference type="EMBL" id="CAXAMN010001734">
    <property type="protein sequence ID" value="CAK8995950.1"/>
    <property type="molecule type" value="Genomic_DNA"/>
</dbReference>